<dbReference type="Proteomes" id="UP000540490">
    <property type="component" value="Unassembled WGS sequence"/>
</dbReference>
<dbReference type="CDD" id="cd00077">
    <property type="entry name" value="HDc"/>
    <property type="match status" value="1"/>
</dbReference>
<dbReference type="PANTHER" id="PTHR40202:SF1">
    <property type="entry name" value="HD DOMAIN-CONTAINING PROTEIN"/>
    <property type="match status" value="1"/>
</dbReference>
<dbReference type="InterPro" id="IPR052567">
    <property type="entry name" value="OP_Dioxygenase"/>
</dbReference>
<evidence type="ECO:0000313" key="2">
    <source>
        <dbReference type="EMBL" id="MBB2193459.1"/>
    </source>
</evidence>
<reference evidence="3 4" key="1">
    <citation type="submission" date="2020-04" db="EMBL/GenBank/DDBJ databases">
        <title>Description of novel Gluconacetobacter.</title>
        <authorList>
            <person name="Sombolestani A."/>
        </authorList>
    </citation>
    <scope>NUCLEOTIDE SEQUENCE [LARGE SCALE GENOMIC DNA]</scope>
    <source>
        <strain evidence="2 3">LMG 1728</strain>
        <strain evidence="1 4">LMG 1731</strain>
    </source>
</reference>
<evidence type="ECO:0000313" key="1">
    <source>
        <dbReference type="EMBL" id="MBB2164471.1"/>
    </source>
</evidence>
<protein>
    <submittedName>
        <fullName evidence="1">Phosphohydrolase</fullName>
    </submittedName>
</protein>
<dbReference type="AlphaFoldDB" id="A0A7W4NSB1"/>
<accession>A0A7W4NSB1</accession>
<dbReference type="PANTHER" id="PTHR40202">
    <property type="match status" value="1"/>
</dbReference>
<dbReference type="EMBL" id="JABEQO010000007">
    <property type="protein sequence ID" value="MBB2164471.1"/>
    <property type="molecule type" value="Genomic_DNA"/>
</dbReference>
<name>A0A7W4NSB1_9PROT</name>
<organism evidence="1 4">
    <name type="scientific">Gluconacetobacter dulcium</name>
    <dbReference type="NCBI Taxonomy" id="2729096"/>
    <lineage>
        <taxon>Bacteria</taxon>
        <taxon>Pseudomonadati</taxon>
        <taxon>Pseudomonadota</taxon>
        <taxon>Alphaproteobacteria</taxon>
        <taxon>Acetobacterales</taxon>
        <taxon>Acetobacteraceae</taxon>
        <taxon>Gluconacetobacter</taxon>
    </lineage>
</organism>
<keyword evidence="3" id="KW-1185">Reference proteome</keyword>
<proteinExistence type="predicted"/>
<evidence type="ECO:0000313" key="4">
    <source>
        <dbReference type="Proteomes" id="UP000561077"/>
    </source>
</evidence>
<gene>
    <name evidence="2" type="ORF">HLH25_07345</name>
    <name evidence="1" type="ORF">HLH26_07945</name>
</gene>
<dbReference type="SUPFAM" id="SSF109604">
    <property type="entry name" value="HD-domain/PDEase-like"/>
    <property type="match status" value="1"/>
</dbReference>
<dbReference type="GO" id="GO:0016787">
    <property type="term" value="F:hydrolase activity"/>
    <property type="evidence" value="ECO:0007669"/>
    <property type="project" value="UniProtKB-KW"/>
</dbReference>
<dbReference type="EMBL" id="JABEQN010000007">
    <property type="protein sequence ID" value="MBB2193459.1"/>
    <property type="molecule type" value="Genomic_DNA"/>
</dbReference>
<dbReference type="Gene3D" id="1.10.3210.10">
    <property type="entry name" value="Hypothetical protein af1432"/>
    <property type="match status" value="1"/>
</dbReference>
<comment type="caution">
    <text evidence="1">The sequence shown here is derived from an EMBL/GenBank/DDBJ whole genome shotgun (WGS) entry which is preliminary data.</text>
</comment>
<evidence type="ECO:0000313" key="3">
    <source>
        <dbReference type="Proteomes" id="UP000540490"/>
    </source>
</evidence>
<sequence>MNIVDRIYDFFAEFGGQDYGEDVSQRDHALQCACLAQRDGAPDTIVAAALLHDIGQFIDRAGAQAEMSGTDGYHEHRGGALLRPYFPSSVIAPIVMHVDAKRYLCAREPGYREGLSAASELSLRLQGGPFTPEEAEAFEKNVHFHDAIQVRRYDDAGKMQDMAVPPLESYRDLLIRLVAQGADRPRREAASDK</sequence>
<dbReference type="InterPro" id="IPR003607">
    <property type="entry name" value="HD/PDEase_dom"/>
</dbReference>
<keyword evidence="1" id="KW-0378">Hydrolase</keyword>
<dbReference type="Proteomes" id="UP000561077">
    <property type="component" value="Unassembled WGS sequence"/>
</dbReference>